<dbReference type="EMBL" id="QXQA01000013">
    <property type="protein sequence ID" value="RIX50808.1"/>
    <property type="molecule type" value="Genomic_DNA"/>
</dbReference>
<feature type="coiled-coil region" evidence="1">
    <location>
        <begin position="526"/>
        <end position="553"/>
    </location>
</feature>
<sequence length="632" mass="72005">MQQIDEVELQKLSQLVYLDVLKPDGSNTNLSRIYKETNSITIGQLIDYYSSDPAGIRQLEERFIKELDGKPEIDYWKGLLSELSQNEEMRQWKISDVKPNTETGFAAMTIEPVSSDSSQSSSGNTKIVVFRGSEPMEDLQYWNDWSNNLRTMYMLESPQQAEAKKYMEDLIRKYPELEELYTTGHSLGGNLALYAGFTLPEEVLSKLVTTTTFNAPGFNTALLNKHQHAIDYLNAQGKLREFRNNGDIVPALFHNPSSGIYLASDFDKTDYMGSHSLFATSMNATGTGFVLNHKQSFDLIPLSVKLLTVELESMPYELKEKLVEEIDRTMTEGFDWKRTLSVAFEVGPELIKELKEELRIAVTSFIIDQIRYRLIPWIKDVLTKVKEGLINGVKSFAAVSFNLMEAWINNKIERSMLWSKWKDELQSAISSFFDKMEKNFNRLVDRVVKWAEDEVSYWMEEGKRAVTGIATIVKETTDAIGEKAKEIASSIKKFRDQKMNELKAAAYKAVTLVSIGIGKVKKGVKIVAKMRELESLEHSLKKKERALHDILASAIKRATHSAEQADRSYGESGVQYRVRRVMNLCDKISKERQKIESQIQELAEGVRDANAAYNTLESTLKRTLMRAVGLRF</sequence>
<keyword evidence="3" id="KW-1185">Reference proteome</keyword>
<gene>
    <name evidence="2" type="ORF">D3P08_19115</name>
</gene>
<accession>A0A3A1UQN0</accession>
<dbReference type="InterPro" id="IPR024499">
    <property type="entry name" value="Mbeg1-like"/>
</dbReference>
<dbReference type="RefSeq" id="WP_119601480.1">
    <property type="nucleotide sequence ID" value="NZ_QXQA01000013.1"/>
</dbReference>
<dbReference type="CDD" id="cd00741">
    <property type="entry name" value="Lipase"/>
    <property type="match status" value="1"/>
</dbReference>
<protein>
    <submittedName>
        <fullName evidence="2">DUF2974 domain-containing protein</fullName>
    </submittedName>
</protein>
<reference evidence="2 3" key="1">
    <citation type="submission" date="2018-09" db="EMBL/GenBank/DDBJ databases">
        <title>Paenibacillus aracenensis nov. sp. isolated from a cave in southern Spain.</title>
        <authorList>
            <person name="Jurado V."/>
            <person name="Gutierrez-Patricio S."/>
            <person name="Gonzalez-Pimentel J.L."/>
            <person name="Miller A.Z."/>
            <person name="Laiz L."/>
            <person name="Saiz-Jimenez C."/>
        </authorList>
    </citation>
    <scope>NUCLEOTIDE SEQUENCE [LARGE SCALE GENOMIC DNA]</scope>
    <source>
        <strain evidence="2 3">DSM 22867</strain>
    </source>
</reference>
<dbReference type="Proteomes" id="UP000266482">
    <property type="component" value="Unassembled WGS sequence"/>
</dbReference>
<dbReference type="Pfam" id="PF11187">
    <property type="entry name" value="Mbeg1-like"/>
    <property type="match status" value="1"/>
</dbReference>
<keyword evidence="1" id="KW-0175">Coiled coil</keyword>
<proteinExistence type="predicted"/>
<evidence type="ECO:0000256" key="1">
    <source>
        <dbReference type="SAM" id="Coils"/>
    </source>
</evidence>
<comment type="caution">
    <text evidence="2">The sequence shown here is derived from an EMBL/GenBank/DDBJ whole genome shotgun (WGS) entry which is preliminary data.</text>
</comment>
<name>A0A3A1UQN0_9BACL</name>
<feature type="coiled-coil region" evidence="1">
    <location>
        <begin position="585"/>
        <end position="619"/>
    </location>
</feature>
<dbReference type="InterPro" id="IPR029058">
    <property type="entry name" value="AB_hydrolase_fold"/>
</dbReference>
<dbReference type="AlphaFoldDB" id="A0A3A1UQN0"/>
<dbReference type="SUPFAM" id="SSF53474">
    <property type="entry name" value="alpha/beta-Hydrolases"/>
    <property type="match status" value="1"/>
</dbReference>
<organism evidence="2 3">
    <name type="scientific">Paenibacillus nanensis</name>
    <dbReference type="NCBI Taxonomy" id="393251"/>
    <lineage>
        <taxon>Bacteria</taxon>
        <taxon>Bacillati</taxon>
        <taxon>Bacillota</taxon>
        <taxon>Bacilli</taxon>
        <taxon>Bacillales</taxon>
        <taxon>Paenibacillaceae</taxon>
        <taxon>Paenibacillus</taxon>
    </lineage>
</organism>
<dbReference type="OrthoDB" id="9769481at2"/>
<evidence type="ECO:0000313" key="3">
    <source>
        <dbReference type="Proteomes" id="UP000266482"/>
    </source>
</evidence>
<evidence type="ECO:0000313" key="2">
    <source>
        <dbReference type="EMBL" id="RIX50808.1"/>
    </source>
</evidence>
<dbReference type="Gene3D" id="3.40.50.1820">
    <property type="entry name" value="alpha/beta hydrolase"/>
    <property type="match status" value="1"/>
</dbReference>